<reference evidence="1" key="2">
    <citation type="journal article" date="2015" name="Data Brief">
        <title>Shoot transcriptome of the giant reed, Arundo donax.</title>
        <authorList>
            <person name="Barrero R.A."/>
            <person name="Guerrero F.D."/>
            <person name="Moolhuijzen P."/>
            <person name="Goolsby J.A."/>
            <person name="Tidwell J."/>
            <person name="Bellgard S.E."/>
            <person name="Bellgard M.I."/>
        </authorList>
    </citation>
    <scope>NUCLEOTIDE SEQUENCE</scope>
    <source>
        <tissue evidence="1">Shoot tissue taken approximately 20 cm above the soil surface</tissue>
    </source>
</reference>
<accession>A0A0A8Y995</accession>
<evidence type="ECO:0000313" key="1">
    <source>
        <dbReference type="EMBL" id="JAD22359.1"/>
    </source>
</evidence>
<dbReference type="AlphaFoldDB" id="A0A0A8Y995"/>
<protein>
    <submittedName>
        <fullName evidence="1">Uncharacterized protein</fullName>
    </submittedName>
</protein>
<proteinExistence type="predicted"/>
<dbReference type="EMBL" id="GBRH01275536">
    <property type="protein sequence ID" value="JAD22359.1"/>
    <property type="molecule type" value="Transcribed_RNA"/>
</dbReference>
<reference evidence="1" key="1">
    <citation type="submission" date="2014-09" db="EMBL/GenBank/DDBJ databases">
        <authorList>
            <person name="Magalhaes I.L.F."/>
            <person name="Oliveira U."/>
            <person name="Santos F.R."/>
            <person name="Vidigal T.H.D.A."/>
            <person name="Brescovit A.D."/>
            <person name="Santos A.J."/>
        </authorList>
    </citation>
    <scope>NUCLEOTIDE SEQUENCE</scope>
    <source>
        <tissue evidence="1">Shoot tissue taken approximately 20 cm above the soil surface</tissue>
    </source>
</reference>
<organism evidence="1">
    <name type="scientific">Arundo donax</name>
    <name type="common">Giant reed</name>
    <name type="synonym">Donax arundinaceus</name>
    <dbReference type="NCBI Taxonomy" id="35708"/>
    <lineage>
        <taxon>Eukaryota</taxon>
        <taxon>Viridiplantae</taxon>
        <taxon>Streptophyta</taxon>
        <taxon>Embryophyta</taxon>
        <taxon>Tracheophyta</taxon>
        <taxon>Spermatophyta</taxon>
        <taxon>Magnoliopsida</taxon>
        <taxon>Liliopsida</taxon>
        <taxon>Poales</taxon>
        <taxon>Poaceae</taxon>
        <taxon>PACMAD clade</taxon>
        <taxon>Arundinoideae</taxon>
        <taxon>Arundineae</taxon>
        <taxon>Arundo</taxon>
    </lineage>
</organism>
<name>A0A0A8Y995_ARUDO</name>
<sequence length="42" mass="4651">MLHGTSNWKGENQLCMYEPLKFGVNCRLGCVLGIASLQVSRP</sequence>